<keyword evidence="3" id="KW-1185">Reference proteome</keyword>
<accession>A0A840UHI0</accession>
<evidence type="ECO:0000313" key="2">
    <source>
        <dbReference type="EMBL" id="MBB5337191.1"/>
    </source>
</evidence>
<dbReference type="EMBL" id="JACHFH010000037">
    <property type="protein sequence ID" value="MBB5337191.1"/>
    <property type="molecule type" value="Genomic_DNA"/>
</dbReference>
<gene>
    <name evidence="2" type="ORF">HNR32_002348</name>
</gene>
<dbReference type="Proteomes" id="UP000559117">
    <property type="component" value="Unassembled WGS sequence"/>
</dbReference>
<feature type="transmembrane region" description="Helical" evidence="1">
    <location>
        <begin position="22"/>
        <end position="40"/>
    </location>
</feature>
<keyword evidence="1" id="KW-0812">Transmembrane</keyword>
<keyword evidence="1" id="KW-0472">Membrane</keyword>
<protein>
    <submittedName>
        <fullName evidence="2">Uncharacterized protein</fullName>
    </submittedName>
</protein>
<dbReference type="RefSeq" id="WP_183862813.1">
    <property type="nucleotide sequence ID" value="NZ_JACHFH010000037.1"/>
</dbReference>
<organism evidence="2 3">
    <name type="scientific">Pectinatus brassicae</name>
    <dbReference type="NCBI Taxonomy" id="862415"/>
    <lineage>
        <taxon>Bacteria</taxon>
        <taxon>Bacillati</taxon>
        <taxon>Bacillota</taxon>
        <taxon>Negativicutes</taxon>
        <taxon>Selenomonadales</taxon>
        <taxon>Selenomonadaceae</taxon>
        <taxon>Pectinatus</taxon>
    </lineage>
</organism>
<proteinExistence type="predicted"/>
<reference evidence="2 3" key="1">
    <citation type="submission" date="2020-08" db="EMBL/GenBank/DDBJ databases">
        <title>Genomic Encyclopedia of Type Strains, Phase IV (KMG-IV): sequencing the most valuable type-strain genomes for metagenomic binning, comparative biology and taxonomic classification.</title>
        <authorList>
            <person name="Goeker M."/>
        </authorList>
    </citation>
    <scope>NUCLEOTIDE SEQUENCE [LARGE SCALE GENOMIC DNA]</scope>
    <source>
        <strain evidence="2 3">DSM 24661</strain>
    </source>
</reference>
<evidence type="ECO:0000256" key="1">
    <source>
        <dbReference type="SAM" id="Phobius"/>
    </source>
</evidence>
<dbReference type="AlphaFoldDB" id="A0A840UHI0"/>
<keyword evidence="1" id="KW-1133">Transmembrane helix</keyword>
<name>A0A840UHI0_9FIRM</name>
<evidence type="ECO:0000313" key="3">
    <source>
        <dbReference type="Proteomes" id="UP000559117"/>
    </source>
</evidence>
<comment type="caution">
    <text evidence="2">The sequence shown here is derived from an EMBL/GenBank/DDBJ whole genome shotgun (WGS) entry which is preliminary data.</text>
</comment>
<sequence>MEQANFFITASQNNGLAQLMKILGWVGTCIATITGIFPLIKEVKGRRLKNIQHLDKNITVIYLEDGKDIFIC</sequence>